<dbReference type="AlphaFoldDB" id="A0A8H3W402"/>
<protein>
    <recommendedName>
        <fullName evidence="1">Heterokaryon incompatibility domain-containing protein</fullName>
    </recommendedName>
</protein>
<dbReference type="PANTHER" id="PTHR33112">
    <property type="entry name" value="DOMAIN PROTEIN, PUTATIVE-RELATED"/>
    <property type="match status" value="1"/>
</dbReference>
<accession>A0A8H3W402</accession>
<keyword evidence="3" id="KW-1185">Reference proteome</keyword>
<reference evidence="2 3" key="1">
    <citation type="submission" date="2019-12" db="EMBL/GenBank/DDBJ databases">
        <title>A genome sequence resource for the geographically widespread anthracnose pathogen Colletotrichum asianum.</title>
        <authorList>
            <person name="Meng Y."/>
        </authorList>
    </citation>
    <scope>NUCLEOTIDE SEQUENCE [LARGE SCALE GENOMIC DNA]</scope>
    <source>
        <strain evidence="2 3">ICMP 18580</strain>
    </source>
</reference>
<sequence>MDLPALEIPPAEPTQEDTLRIKKCRWCPDEWKHDWTCSFCNDPSFKRRDNTLLCEVCQPWDDFTHVVFCQDEVYTRINPQSFDVGADSSQDHPQRDDHFDQGFSDFKFYPLQFYSQQKRCILCSHVGKELAHLDVFGEGNAELAIWRPFPVHHCRPTEGISADEQARAMVEQCILPICLRTESNGIIQFEPLVLELELQYELWGQRLQAINRWDRSYSNIAKLKQYLENCANYHGHKCNVPISQTPVPSGFRLIDAALRCVTRAQEGMEYMALSYQWRTATAYPEADLQLTKKKMDELERPQSLKESLIPEVISDAMLLCRNMGRRYLWVDRLCIVQDDDNLKISQIQSMDTIYQQAFATIIACADGVGTGLPGLVDRPRQGTLGNRCWHLSIDGHCIGASMITITEAVEKSEWNTRAWTYQERLLSRRHFFFGDSDVFFSCFHDNLRLGAKETNPSALQRMSRQSHGQGYETSLRQSEFYYGSFAEMYGWLTESYTRRAMTYRSDILNAFEGVLKVFGFLSNTLILFGIPERFMLQAILWGYEGTQGLAVEPPGLPTWTWAAWAGQVLFNDHPLRFLRPLSRFHFGSLVSLFYCDQVNGVARLRPLEEDRIWFNSKPLEMGKQANVSRQILGNTISKSRPGKDPIGVWNNCVHGPLNALEHIDIDDNTRRMAEEHPHCLVFNTTVALLRLKVLPGDDVESQETSAIRMGIYTEEGLLVGETALMDKGLAQRQFVEETYPVFALAAGHMFKSADREYEIFAGKYPYFRLSEPWTVIVMVGSRQGPLYSRLALGRVSPETWTSANPQWSPVILA</sequence>
<gene>
    <name evidence="2" type="ORF">GQ607_013826</name>
</gene>
<proteinExistence type="predicted"/>
<evidence type="ECO:0000313" key="3">
    <source>
        <dbReference type="Proteomes" id="UP000434172"/>
    </source>
</evidence>
<feature type="domain" description="Heterokaryon incompatibility" evidence="1">
    <location>
        <begin position="270"/>
        <end position="423"/>
    </location>
</feature>
<evidence type="ECO:0000259" key="1">
    <source>
        <dbReference type="Pfam" id="PF06985"/>
    </source>
</evidence>
<comment type="caution">
    <text evidence="2">The sequence shown here is derived from an EMBL/GenBank/DDBJ whole genome shotgun (WGS) entry which is preliminary data.</text>
</comment>
<dbReference type="Proteomes" id="UP000434172">
    <property type="component" value="Unassembled WGS sequence"/>
</dbReference>
<dbReference type="OrthoDB" id="5135333at2759"/>
<dbReference type="Pfam" id="PF06985">
    <property type="entry name" value="HET"/>
    <property type="match status" value="1"/>
</dbReference>
<dbReference type="InterPro" id="IPR010730">
    <property type="entry name" value="HET"/>
</dbReference>
<name>A0A8H3W402_9PEZI</name>
<organism evidence="2 3">
    <name type="scientific">Colletotrichum asianum</name>
    <dbReference type="NCBI Taxonomy" id="702518"/>
    <lineage>
        <taxon>Eukaryota</taxon>
        <taxon>Fungi</taxon>
        <taxon>Dikarya</taxon>
        <taxon>Ascomycota</taxon>
        <taxon>Pezizomycotina</taxon>
        <taxon>Sordariomycetes</taxon>
        <taxon>Hypocreomycetidae</taxon>
        <taxon>Glomerellales</taxon>
        <taxon>Glomerellaceae</taxon>
        <taxon>Colletotrichum</taxon>
        <taxon>Colletotrichum gloeosporioides species complex</taxon>
    </lineage>
</organism>
<evidence type="ECO:0000313" key="2">
    <source>
        <dbReference type="EMBL" id="KAF0318867.1"/>
    </source>
</evidence>
<dbReference type="EMBL" id="WOWK01000103">
    <property type="protein sequence ID" value="KAF0318867.1"/>
    <property type="molecule type" value="Genomic_DNA"/>
</dbReference>
<dbReference type="PANTHER" id="PTHR33112:SF16">
    <property type="entry name" value="HETEROKARYON INCOMPATIBILITY DOMAIN-CONTAINING PROTEIN"/>
    <property type="match status" value="1"/>
</dbReference>